<sequence length="29" mass="3497">MLICIMLNCYQINWTLHFMMGMLISLFLC</sequence>
<protein>
    <submittedName>
        <fullName evidence="2">Uncharacterized protein</fullName>
    </submittedName>
</protein>
<organism evidence="2">
    <name type="scientific">Arundo donax</name>
    <name type="common">Giant reed</name>
    <name type="synonym">Donax arundinaceus</name>
    <dbReference type="NCBI Taxonomy" id="35708"/>
    <lineage>
        <taxon>Eukaryota</taxon>
        <taxon>Viridiplantae</taxon>
        <taxon>Streptophyta</taxon>
        <taxon>Embryophyta</taxon>
        <taxon>Tracheophyta</taxon>
        <taxon>Spermatophyta</taxon>
        <taxon>Magnoliopsida</taxon>
        <taxon>Liliopsida</taxon>
        <taxon>Poales</taxon>
        <taxon>Poaceae</taxon>
        <taxon>PACMAD clade</taxon>
        <taxon>Arundinoideae</taxon>
        <taxon>Arundineae</taxon>
        <taxon>Arundo</taxon>
    </lineage>
</organism>
<evidence type="ECO:0000313" key="2">
    <source>
        <dbReference type="EMBL" id="JAE15953.1"/>
    </source>
</evidence>
<feature type="transmembrane region" description="Helical" evidence="1">
    <location>
        <begin position="12"/>
        <end position="28"/>
    </location>
</feature>
<keyword evidence="1" id="KW-1133">Transmembrane helix</keyword>
<evidence type="ECO:0000256" key="1">
    <source>
        <dbReference type="SAM" id="Phobius"/>
    </source>
</evidence>
<reference evidence="2" key="2">
    <citation type="journal article" date="2015" name="Data Brief">
        <title>Shoot transcriptome of the giant reed, Arundo donax.</title>
        <authorList>
            <person name="Barrero R.A."/>
            <person name="Guerrero F.D."/>
            <person name="Moolhuijzen P."/>
            <person name="Goolsby J.A."/>
            <person name="Tidwell J."/>
            <person name="Bellgard S.E."/>
            <person name="Bellgard M.I."/>
        </authorList>
    </citation>
    <scope>NUCLEOTIDE SEQUENCE</scope>
    <source>
        <tissue evidence="2">Shoot tissue taken approximately 20 cm above the soil surface</tissue>
    </source>
</reference>
<dbReference type="EMBL" id="GBRH01181943">
    <property type="protein sequence ID" value="JAE15953.1"/>
    <property type="molecule type" value="Transcribed_RNA"/>
</dbReference>
<dbReference type="AlphaFoldDB" id="A0A0A9G5L8"/>
<reference evidence="2" key="1">
    <citation type="submission" date="2014-09" db="EMBL/GenBank/DDBJ databases">
        <authorList>
            <person name="Magalhaes I.L.F."/>
            <person name="Oliveira U."/>
            <person name="Santos F.R."/>
            <person name="Vidigal T.H.D.A."/>
            <person name="Brescovit A.D."/>
            <person name="Santos A.J."/>
        </authorList>
    </citation>
    <scope>NUCLEOTIDE SEQUENCE</scope>
    <source>
        <tissue evidence="2">Shoot tissue taken approximately 20 cm above the soil surface</tissue>
    </source>
</reference>
<accession>A0A0A9G5L8</accession>
<keyword evidence="1" id="KW-0812">Transmembrane</keyword>
<keyword evidence="1" id="KW-0472">Membrane</keyword>
<name>A0A0A9G5L8_ARUDO</name>
<proteinExistence type="predicted"/>